<dbReference type="Pfam" id="PF02064">
    <property type="entry name" value="MAS20"/>
    <property type="match status" value="1"/>
</dbReference>
<evidence type="ECO:0000256" key="3">
    <source>
        <dbReference type="ARBA" id="ARBA00022448"/>
    </source>
</evidence>
<dbReference type="GO" id="GO:0006605">
    <property type="term" value="P:protein targeting"/>
    <property type="evidence" value="ECO:0007669"/>
    <property type="project" value="InterPro"/>
</dbReference>
<dbReference type="Proteomes" id="UP000243876">
    <property type="component" value="Unassembled WGS sequence"/>
</dbReference>
<dbReference type="PANTHER" id="PTHR12430">
    <property type="entry name" value="MITOCHONDRIAL IMPORT RECEPTOR SUBUNIT TOM20"/>
    <property type="match status" value="1"/>
</dbReference>
<keyword evidence="9" id="KW-0472">Membrane</keyword>
<accession>A0A0D6EJI4</accession>
<dbReference type="GO" id="GO:0030150">
    <property type="term" value="P:protein import into mitochondrial matrix"/>
    <property type="evidence" value="ECO:0007669"/>
    <property type="project" value="TreeGrafter"/>
</dbReference>
<reference evidence="12" key="1">
    <citation type="submission" date="2015-02" db="EMBL/GenBank/DDBJ databases">
        <authorList>
            <person name="Gon?alves P."/>
        </authorList>
    </citation>
    <scope>NUCLEOTIDE SEQUENCE [LARGE SCALE GENOMIC DNA]</scope>
</reference>
<dbReference type="GO" id="GO:0016031">
    <property type="term" value="P:tRNA import into mitochondrion"/>
    <property type="evidence" value="ECO:0007669"/>
    <property type="project" value="TreeGrafter"/>
</dbReference>
<dbReference type="GO" id="GO:0030943">
    <property type="term" value="F:mitochondrion targeting sequence binding"/>
    <property type="evidence" value="ECO:0007669"/>
    <property type="project" value="TreeGrafter"/>
</dbReference>
<dbReference type="GO" id="GO:0008320">
    <property type="term" value="F:protein transmembrane transporter activity"/>
    <property type="evidence" value="ECO:0007669"/>
    <property type="project" value="TreeGrafter"/>
</dbReference>
<feature type="compositionally biased region" description="Acidic residues" evidence="10">
    <location>
        <begin position="261"/>
        <end position="278"/>
    </location>
</feature>
<evidence type="ECO:0000256" key="2">
    <source>
        <dbReference type="ARBA" id="ARBA00005792"/>
    </source>
</evidence>
<gene>
    <name evidence="11" type="primary">SPOSA6832_01741</name>
</gene>
<dbReference type="OrthoDB" id="2154253at2759"/>
<keyword evidence="5" id="KW-1000">Mitochondrion outer membrane</keyword>
<keyword evidence="3" id="KW-0813">Transport</keyword>
<evidence type="ECO:0000256" key="6">
    <source>
        <dbReference type="ARBA" id="ARBA00022927"/>
    </source>
</evidence>
<feature type="compositionally biased region" description="Basic and acidic residues" evidence="10">
    <location>
        <begin position="183"/>
        <end position="203"/>
    </location>
</feature>
<organism evidence="11 12">
    <name type="scientific">Sporidiobolus salmonicolor</name>
    <name type="common">Yeast-like fungus</name>
    <name type="synonym">Sporobolomyces salmonicolor</name>
    <dbReference type="NCBI Taxonomy" id="5005"/>
    <lineage>
        <taxon>Eukaryota</taxon>
        <taxon>Fungi</taxon>
        <taxon>Dikarya</taxon>
        <taxon>Basidiomycota</taxon>
        <taxon>Pucciniomycotina</taxon>
        <taxon>Microbotryomycetes</taxon>
        <taxon>Sporidiobolales</taxon>
        <taxon>Sporidiobolaceae</taxon>
        <taxon>Sporobolomyces</taxon>
    </lineage>
</organism>
<evidence type="ECO:0000256" key="7">
    <source>
        <dbReference type="ARBA" id="ARBA00022989"/>
    </source>
</evidence>
<evidence type="ECO:0000256" key="8">
    <source>
        <dbReference type="ARBA" id="ARBA00023128"/>
    </source>
</evidence>
<evidence type="ECO:0000256" key="1">
    <source>
        <dbReference type="ARBA" id="ARBA00004572"/>
    </source>
</evidence>
<dbReference type="GO" id="GO:0006886">
    <property type="term" value="P:intracellular protein transport"/>
    <property type="evidence" value="ECO:0007669"/>
    <property type="project" value="InterPro"/>
</dbReference>
<dbReference type="InterPro" id="IPR023392">
    <property type="entry name" value="Tom20_dom_sf"/>
</dbReference>
<evidence type="ECO:0000313" key="11">
    <source>
        <dbReference type="EMBL" id="CEQ40147.1"/>
    </source>
</evidence>
<feature type="region of interest" description="Disordered" evidence="10">
    <location>
        <begin position="164"/>
        <end position="223"/>
    </location>
</feature>
<evidence type="ECO:0000256" key="10">
    <source>
        <dbReference type="SAM" id="MobiDB-lite"/>
    </source>
</evidence>
<comment type="similarity">
    <text evidence="2">Belongs to the Tom20 family.</text>
</comment>
<feature type="region of interest" description="Disordered" evidence="10">
    <location>
        <begin position="252"/>
        <end position="278"/>
    </location>
</feature>
<name>A0A0D6EJI4_SPOSA</name>
<comment type="subcellular location">
    <subcellularLocation>
        <location evidence="1">Mitochondrion outer membrane</location>
        <topology evidence="1">Single-pass membrane protein</topology>
    </subcellularLocation>
</comment>
<dbReference type="Gene3D" id="1.20.960.10">
    <property type="entry name" value="Mitochondrial outer membrane translocase complex, subunit Tom20 domain"/>
    <property type="match status" value="1"/>
</dbReference>
<evidence type="ECO:0000256" key="4">
    <source>
        <dbReference type="ARBA" id="ARBA00022692"/>
    </source>
</evidence>
<dbReference type="PANTHER" id="PTHR12430:SF0">
    <property type="entry name" value="TRANSLOCASE OF OUTER MITOCHONDRIAL MEMBRANE 20"/>
    <property type="match status" value="1"/>
</dbReference>
<dbReference type="AlphaFoldDB" id="A0A0D6EJI4"/>
<dbReference type="EMBL" id="CENE01000005">
    <property type="protein sequence ID" value="CEQ40147.1"/>
    <property type="molecule type" value="Genomic_DNA"/>
</dbReference>
<evidence type="ECO:0000313" key="12">
    <source>
        <dbReference type="Proteomes" id="UP000243876"/>
    </source>
</evidence>
<keyword evidence="4" id="KW-0812">Transmembrane</keyword>
<dbReference type="PRINTS" id="PR00351">
    <property type="entry name" value="OM20RECEPTOR"/>
</dbReference>
<dbReference type="SUPFAM" id="SSF47157">
    <property type="entry name" value="Mitochondrial import receptor subunit Tom20"/>
    <property type="match status" value="1"/>
</dbReference>
<protein>
    <submittedName>
        <fullName evidence="11">SPOSA6832_01741-mRNA-1:cds</fullName>
    </submittedName>
</protein>
<dbReference type="InterPro" id="IPR002056">
    <property type="entry name" value="MAS20"/>
</dbReference>
<evidence type="ECO:0000256" key="5">
    <source>
        <dbReference type="ARBA" id="ARBA00022787"/>
    </source>
</evidence>
<evidence type="ECO:0000256" key="9">
    <source>
        <dbReference type="ARBA" id="ARBA00023136"/>
    </source>
</evidence>
<keyword evidence="12" id="KW-1185">Reference proteome</keyword>
<proteinExistence type="inferred from homology"/>
<keyword evidence="6" id="KW-0653">Protein transport</keyword>
<sequence length="278" mass="30132">MSSSSSSSFSPAKLALAATGVLAAATVGYAVYFDYRRRNDAGFRRKLLKQHKKLEKTAKYQQEAGKEQIQNALRRAIALANAEKVTMATVPETAEGKEQFFMEQVALGEQLAARSPEFYVASAISFYKALKELIMIYQKTQPPAVFDLVMELISLEINAAASAASARSSSASGTEPLLEEIDEKDRKEKELDGGEEVEIKKAPSSENSFVHVEQETDAVVTPEGDVVAEATSIEVDVEAPAAEIVEEKVEEVVEEAKAEAETEVEAEAVDPPEEPLAA</sequence>
<keyword evidence="7" id="KW-1133">Transmembrane helix</keyword>
<keyword evidence="8" id="KW-0496">Mitochondrion</keyword>
<dbReference type="GO" id="GO:0005742">
    <property type="term" value="C:mitochondrial outer membrane translocase complex"/>
    <property type="evidence" value="ECO:0007669"/>
    <property type="project" value="InterPro"/>
</dbReference>